<organism evidence="2 3">
    <name type="scientific">Aromia moschata</name>
    <dbReference type="NCBI Taxonomy" id="1265417"/>
    <lineage>
        <taxon>Eukaryota</taxon>
        <taxon>Metazoa</taxon>
        <taxon>Ecdysozoa</taxon>
        <taxon>Arthropoda</taxon>
        <taxon>Hexapoda</taxon>
        <taxon>Insecta</taxon>
        <taxon>Pterygota</taxon>
        <taxon>Neoptera</taxon>
        <taxon>Endopterygota</taxon>
        <taxon>Coleoptera</taxon>
        <taxon>Polyphaga</taxon>
        <taxon>Cucujiformia</taxon>
        <taxon>Chrysomeloidea</taxon>
        <taxon>Cerambycidae</taxon>
        <taxon>Cerambycinae</taxon>
        <taxon>Callichromatini</taxon>
        <taxon>Aromia</taxon>
    </lineage>
</organism>
<dbReference type="Proteomes" id="UP001162162">
    <property type="component" value="Unassembled WGS sequence"/>
</dbReference>
<reference evidence="2" key="1">
    <citation type="journal article" date="2023" name="Insect Mol. Biol.">
        <title>Genome sequencing provides insights into the evolution of gene families encoding plant cell wall-degrading enzymes in longhorned beetles.</title>
        <authorList>
            <person name="Shin N.R."/>
            <person name="Okamura Y."/>
            <person name="Kirsch R."/>
            <person name="Pauchet Y."/>
        </authorList>
    </citation>
    <scope>NUCLEOTIDE SEQUENCE</scope>
    <source>
        <strain evidence="2">AMC_N1</strain>
    </source>
</reference>
<dbReference type="AlphaFoldDB" id="A0AAV8XIV5"/>
<proteinExistence type="predicted"/>
<name>A0AAV8XIV5_9CUCU</name>
<dbReference type="EMBL" id="JAPWTK010000521">
    <property type="protein sequence ID" value="KAJ8938908.1"/>
    <property type="molecule type" value="Genomic_DNA"/>
</dbReference>
<gene>
    <name evidence="2" type="ORF">NQ318_008661</name>
</gene>
<sequence>MRQPIRSNRIRIEGSERIRPAHGPSPPAARLGRATIVLEVNSILVKNFIKIVYSREEKDQNVSKILRIILWKKGSDAFGHR</sequence>
<evidence type="ECO:0000313" key="2">
    <source>
        <dbReference type="EMBL" id="KAJ8938908.1"/>
    </source>
</evidence>
<feature type="region of interest" description="Disordered" evidence="1">
    <location>
        <begin position="1"/>
        <end position="27"/>
    </location>
</feature>
<accession>A0AAV8XIV5</accession>
<feature type="compositionally biased region" description="Basic and acidic residues" evidence="1">
    <location>
        <begin position="10"/>
        <end position="19"/>
    </location>
</feature>
<keyword evidence="3" id="KW-1185">Reference proteome</keyword>
<comment type="caution">
    <text evidence="2">The sequence shown here is derived from an EMBL/GenBank/DDBJ whole genome shotgun (WGS) entry which is preliminary data.</text>
</comment>
<evidence type="ECO:0000313" key="3">
    <source>
        <dbReference type="Proteomes" id="UP001162162"/>
    </source>
</evidence>
<protein>
    <submittedName>
        <fullName evidence="2">Uncharacterized protein</fullName>
    </submittedName>
</protein>
<evidence type="ECO:0000256" key="1">
    <source>
        <dbReference type="SAM" id="MobiDB-lite"/>
    </source>
</evidence>